<evidence type="ECO:0000256" key="1">
    <source>
        <dbReference type="SAM" id="MobiDB-lite"/>
    </source>
</evidence>
<gene>
    <name evidence="2" type="ORF">DSM112329_02538</name>
</gene>
<dbReference type="KEGG" id="parq:DSM112329_02538"/>
<proteinExistence type="predicted"/>
<evidence type="ECO:0000313" key="2">
    <source>
        <dbReference type="EMBL" id="XAY05680.1"/>
    </source>
</evidence>
<name>A0AAU7AVL1_9ACTN</name>
<dbReference type="EMBL" id="CP114014">
    <property type="protein sequence ID" value="XAY05680.1"/>
    <property type="molecule type" value="Genomic_DNA"/>
</dbReference>
<feature type="region of interest" description="Disordered" evidence="1">
    <location>
        <begin position="149"/>
        <end position="173"/>
    </location>
</feature>
<feature type="compositionally biased region" description="Low complexity" evidence="1">
    <location>
        <begin position="164"/>
        <end position="173"/>
    </location>
</feature>
<protein>
    <submittedName>
        <fullName evidence="2">Uncharacterized protein</fullName>
    </submittedName>
</protein>
<reference evidence="2" key="1">
    <citation type="submission" date="2022-12" db="EMBL/GenBank/DDBJ databases">
        <title>Paraconexibacter alkalitolerans sp. nov. and Baekduia alba sp. nov., isolated from soil and emended description of the genera Paraconexibacter (Chun et al., 2020) and Baekduia (An et al., 2020).</title>
        <authorList>
            <person name="Vieira S."/>
            <person name="Huber K.J."/>
            <person name="Geppert A."/>
            <person name="Wolf J."/>
            <person name="Neumann-Schaal M."/>
            <person name="Muesken M."/>
            <person name="Overmann J."/>
        </authorList>
    </citation>
    <scope>NUCLEOTIDE SEQUENCE</scope>
    <source>
        <strain evidence="2">AEG42_29</strain>
    </source>
</reference>
<sequence length="173" mass="18266">MVDVNVKTVRLTAGAHLAPADGVCTMELCSMLAGERFSDRPHCACPLLAAFARGYNDALDDVRRQELTTLALILVGSRTDDAAWRRERAGRLFAHAATMPPLVGRPSRWRAHGLTGQLAQAGARSAQAVRRDAAAHDRTLALLRELAEPSRTGAGVPDAPPSQAPAAAALGLS</sequence>
<accession>A0AAU7AVL1</accession>
<dbReference type="RefSeq" id="WP_354702184.1">
    <property type="nucleotide sequence ID" value="NZ_CP114014.1"/>
</dbReference>
<organism evidence="2">
    <name type="scientific">Paraconexibacter sp. AEG42_29</name>
    <dbReference type="NCBI Taxonomy" id="2997339"/>
    <lineage>
        <taxon>Bacteria</taxon>
        <taxon>Bacillati</taxon>
        <taxon>Actinomycetota</taxon>
        <taxon>Thermoleophilia</taxon>
        <taxon>Solirubrobacterales</taxon>
        <taxon>Paraconexibacteraceae</taxon>
        <taxon>Paraconexibacter</taxon>
    </lineage>
</organism>
<dbReference type="AlphaFoldDB" id="A0AAU7AVL1"/>